<evidence type="ECO:0000313" key="5">
    <source>
        <dbReference type="Proteomes" id="UP000782312"/>
    </source>
</evidence>
<name>A0A932I1V0_UNCTE</name>
<dbReference type="PANTHER" id="PTHR10625:SF19">
    <property type="entry name" value="HISTONE DEACETYLASE 12"/>
    <property type="match status" value="1"/>
</dbReference>
<evidence type="ECO:0000259" key="3">
    <source>
        <dbReference type="Pfam" id="PF00850"/>
    </source>
</evidence>
<dbReference type="PANTHER" id="PTHR10625">
    <property type="entry name" value="HISTONE DEACETYLASE HDAC1-RELATED"/>
    <property type="match status" value="1"/>
</dbReference>
<dbReference type="InterPro" id="IPR000286">
    <property type="entry name" value="HDACs"/>
</dbReference>
<dbReference type="GO" id="GO:0016787">
    <property type="term" value="F:hydrolase activity"/>
    <property type="evidence" value="ECO:0007669"/>
    <property type="project" value="UniProtKB-KW"/>
</dbReference>
<dbReference type="InterPro" id="IPR044150">
    <property type="entry name" value="HDAC_classIV"/>
</dbReference>
<dbReference type="Gene3D" id="3.40.800.20">
    <property type="entry name" value="Histone deacetylase domain"/>
    <property type="match status" value="1"/>
</dbReference>
<proteinExistence type="inferred from homology"/>
<reference evidence="4" key="1">
    <citation type="submission" date="2020-07" db="EMBL/GenBank/DDBJ databases">
        <title>Huge and variable diversity of episymbiotic CPR bacteria and DPANN archaea in groundwater ecosystems.</title>
        <authorList>
            <person name="He C.Y."/>
            <person name="Keren R."/>
            <person name="Whittaker M."/>
            <person name="Farag I.F."/>
            <person name="Doudna J."/>
            <person name="Cate J.H.D."/>
            <person name="Banfield J.F."/>
        </authorList>
    </citation>
    <scope>NUCLEOTIDE SEQUENCE</scope>
    <source>
        <strain evidence="4">NC_groundwater_763_Ag_S-0.2um_68_21</strain>
    </source>
</reference>
<organism evidence="4 5">
    <name type="scientific">Tectimicrobiota bacterium</name>
    <dbReference type="NCBI Taxonomy" id="2528274"/>
    <lineage>
        <taxon>Bacteria</taxon>
        <taxon>Pseudomonadati</taxon>
        <taxon>Nitrospinota/Tectimicrobiota group</taxon>
        <taxon>Candidatus Tectimicrobiota</taxon>
    </lineage>
</organism>
<dbReference type="Pfam" id="PF00850">
    <property type="entry name" value="Hist_deacetyl"/>
    <property type="match status" value="1"/>
</dbReference>
<dbReference type="GO" id="GO:0040029">
    <property type="term" value="P:epigenetic regulation of gene expression"/>
    <property type="evidence" value="ECO:0007669"/>
    <property type="project" value="TreeGrafter"/>
</dbReference>
<dbReference type="InterPro" id="IPR023801">
    <property type="entry name" value="His_deacetylse_dom"/>
</dbReference>
<dbReference type="Proteomes" id="UP000782312">
    <property type="component" value="Unassembled WGS sequence"/>
</dbReference>
<sequence length="302" mass="32741">MCVFIYHPGYWADIGPHVLQQGKYRATYERLRAAGLPEGAFREPAPATVEEVRRVHTKEYVDDLLGGVHTERTCTSELPLTPEIVRAAFLAVGGTLLAAREALARGRALNLTGGFHHAFAGQAEGFCYMNDLAVAVRVLQHEGAIARAAVIDCDLHQGNGTAVIFRGDPAVFTFSIHQQNIYPAKRRSDLDVGLYDLAGDAEYLAHMRTHVPEILDGHRPDIVLYQAGADPFAGDQLGTLKLTKAGLRERDDLVISECERRGIPVAGTLGGGYAADPSDTVDIHAGTAMAFWETRAKAILLS</sequence>
<evidence type="ECO:0000256" key="2">
    <source>
        <dbReference type="ARBA" id="ARBA00022801"/>
    </source>
</evidence>
<dbReference type="PRINTS" id="PR01270">
    <property type="entry name" value="HDASUPER"/>
</dbReference>
<evidence type="ECO:0000313" key="4">
    <source>
        <dbReference type="EMBL" id="MBI3127699.1"/>
    </source>
</evidence>
<dbReference type="InterPro" id="IPR037138">
    <property type="entry name" value="His_deacetylse_dom_sf"/>
</dbReference>
<gene>
    <name evidence="4" type="ORF">HYZ11_08865</name>
</gene>
<feature type="domain" description="Histone deacetylase" evidence="3">
    <location>
        <begin position="17"/>
        <end position="276"/>
    </location>
</feature>
<comment type="caution">
    <text evidence="4">The sequence shown here is derived from an EMBL/GenBank/DDBJ whole genome shotgun (WGS) entry which is preliminary data.</text>
</comment>
<dbReference type="SUPFAM" id="SSF52768">
    <property type="entry name" value="Arginase/deacetylase"/>
    <property type="match status" value="1"/>
</dbReference>
<protein>
    <submittedName>
        <fullName evidence="4">Histone deacetylase</fullName>
    </submittedName>
</protein>
<evidence type="ECO:0000256" key="1">
    <source>
        <dbReference type="ARBA" id="ARBA00005947"/>
    </source>
</evidence>
<dbReference type="EMBL" id="JACPUR010000019">
    <property type="protein sequence ID" value="MBI3127699.1"/>
    <property type="molecule type" value="Genomic_DNA"/>
</dbReference>
<dbReference type="AlphaFoldDB" id="A0A932I1V0"/>
<dbReference type="GO" id="GO:0004407">
    <property type="term" value="F:histone deacetylase activity"/>
    <property type="evidence" value="ECO:0007669"/>
    <property type="project" value="InterPro"/>
</dbReference>
<dbReference type="InterPro" id="IPR023696">
    <property type="entry name" value="Ureohydrolase_dom_sf"/>
</dbReference>
<accession>A0A932I1V0</accession>
<keyword evidence="2" id="KW-0378">Hydrolase</keyword>
<dbReference type="CDD" id="cd09993">
    <property type="entry name" value="HDAC_classIV"/>
    <property type="match status" value="1"/>
</dbReference>
<comment type="similarity">
    <text evidence="1">Belongs to the histone deacetylase family.</text>
</comment>